<dbReference type="AlphaFoldDB" id="A0A916TGT7"/>
<reference evidence="2" key="1">
    <citation type="journal article" date="2014" name="Int. J. Syst. Evol. Microbiol.">
        <title>Complete genome sequence of Corynebacterium casei LMG S-19264T (=DSM 44701T), isolated from a smear-ripened cheese.</title>
        <authorList>
            <consortium name="US DOE Joint Genome Institute (JGI-PGF)"/>
            <person name="Walter F."/>
            <person name="Albersmeier A."/>
            <person name="Kalinowski J."/>
            <person name="Ruckert C."/>
        </authorList>
    </citation>
    <scope>NUCLEOTIDE SEQUENCE</scope>
    <source>
        <strain evidence="2">CGMCC 1.15085</strain>
    </source>
</reference>
<comment type="caution">
    <text evidence="2">The sequence shown here is derived from an EMBL/GenBank/DDBJ whole genome shotgun (WGS) entry which is preliminary data.</text>
</comment>
<feature type="domain" description="Hemerythrin-like" evidence="1">
    <location>
        <begin position="26"/>
        <end position="149"/>
    </location>
</feature>
<sequence length="221" mass="24758">MTLTTETHAEAQRRRTLLKGRVDFTMMYVAHDAFNRDLSRLIDAVGRGDGLSTAAASTWKLFTAQLHTHHTAEDRALWPPLRDAVTDPNDLAVLDAMESEHAQIDPLLDTVDAAFASRENAVLINELADLADGLARHMRHEENSALPLLDRTLGQAGWDGFVARIRHENGGLRGGAAYLPWVLDGASDQLTTAVLRTLPRPARWLYRRRWAPRYRQAGHLR</sequence>
<evidence type="ECO:0000313" key="3">
    <source>
        <dbReference type="Proteomes" id="UP000636793"/>
    </source>
</evidence>
<proteinExistence type="predicted"/>
<name>A0A916TGT7_9MICO</name>
<dbReference type="RefSeq" id="WP_188838405.1">
    <property type="nucleotide sequence ID" value="NZ_BMHI01000005.1"/>
</dbReference>
<keyword evidence="3" id="KW-1185">Reference proteome</keyword>
<organism evidence="2 3">
    <name type="scientific">Flexivirga endophytica</name>
    <dbReference type="NCBI Taxonomy" id="1849103"/>
    <lineage>
        <taxon>Bacteria</taxon>
        <taxon>Bacillati</taxon>
        <taxon>Actinomycetota</taxon>
        <taxon>Actinomycetes</taxon>
        <taxon>Micrococcales</taxon>
        <taxon>Dermacoccaceae</taxon>
        <taxon>Flexivirga</taxon>
    </lineage>
</organism>
<dbReference type="EMBL" id="BMHI01000005">
    <property type="protein sequence ID" value="GGB41907.1"/>
    <property type="molecule type" value="Genomic_DNA"/>
</dbReference>
<evidence type="ECO:0000259" key="1">
    <source>
        <dbReference type="Pfam" id="PF01814"/>
    </source>
</evidence>
<accession>A0A916TGT7</accession>
<reference evidence="2" key="2">
    <citation type="submission" date="2020-09" db="EMBL/GenBank/DDBJ databases">
        <authorList>
            <person name="Sun Q."/>
            <person name="Zhou Y."/>
        </authorList>
    </citation>
    <scope>NUCLEOTIDE SEQUENCE</scope>
    <source>
        <strain evidence="2">CGMCC 1.15085</strain>
    </source>
</reference>
<dbReference type="InterPro" id="IPR012312">
    <property type="entry name" value="Hemerythrin-like"/>
</dbReference>
<dbReference type="CDD" id="cd12108">
    <property type="entry name" value="Hr-like"/>
    <property type="match status" value="1"/>
</dbReference>
<dbReference type="Proteomes" id="UP000636793">
    <property type="component" value="Unassembled WGS sequence"/>
</dbReference>
<protein>
    <recommendedName>
        <fullName evidence="1">Hemerythrin-like domain-containing protein</fullName>
    </recommendedName>
</protein>
<gene>
    <name evidence="2" type="ORF">GCM10011492_36100</name>
</gene>
<dbReference type="Pfam" id="PF01814">
    <property type="entry name" value="Hemerythrin"/>
    <property type="match status" value="1"/>
</dbReference>
<evidence type="ECO:0000313" key="2">
    <source>
        <dbReference type="EMBL" id="GGB41907.1"/>
    </source>
</evidence>
<dbReference type="Gene3D" id="1.20.120.520">
    <property type="entry name" value="nmb1532 protein domain like"/>
    <property type="match status" value="1"/>
</dbReference>